<evidence type="ECO:0000256" key="1">
    <source>
        <dbReference type="ARBA" id="ARBA00023235"/>
    </source>
</evidence>
<dbReference type="SUPFAM" id="SSF51658">
    <property type="entry name" value="Xylose isomerase-like"/>
    <property type="match status" value="1"/>
</dbReference>
<dbReference type="PANTHER" id="PTHR43489">
    <property type="entry name" value="ISOMERASE"/>
    <property type="match status" value="1"/>
</dbReference>
<gene>
    <name evidence="5" type="ORF">OQ273_19365</name>
</gene>
<feature type="active site" description="Proton donor/acceptor" evidence="3">
    <location>
        <position position="140"/>
    </location>
</feature>
<feature type="domain" description="Xylose isomerase-like TIM barrel" evidence="4">
    <location>
        <begin position="21"/>
        <end position="253"/>
    </location>
</feature>
<keyword evidence="1 2" id="KW-0413">Isomerase</keyword>
<dbReference type="Gene3D" id="3.20.20.150">
    <property type="entry name" value="Divalent-metal-dependent TIM barrel enzymes"/>
    <property type="match status" value="1"/>
</dbReference>
<dbReference type="PIRSF" id="PIRSF006241">
    <property type="entry name" value="HyI"/>
    <property type="match status" value="1"/>
</dbReference>
<sequence>MRLISNISMMFTELPVAERLSAAKEAGFEGVEIQFPDGDDIPQLAAASRRTGIPIVLINVPRGPGDAVGLAAIPGEEDAYRAAVAECARNAGALGATKVNVLSGRPPADADPNECAWVLRQNLIHTADVMQEIGVRVMVEPVNRIDVPGFFLSGLKTGLELLSDIEHSNLYLQFDFYHMAITEPDLCEAIGRAGPHIGHVQFADTSGRHEPGTGDIDFRAAIAALKATGYDAEVSAEYNPRSETQAGLDWMAQFKEFLK</sequence>
<dbReference type="PANTHER" id="PTHR43489:SF6">
    <property type="entry name" value="HYDROXYPYRUVATE ISOMERASE-RELATED"/>
    <property type="match status" value="1"/>
</dbReference>
<dbReference type="InterPro" id="IPR013022">
    <property type="entry name" value="Xyl_isomerase-like_TIM-brl"/>
</dbReference>
<name>A0A9X3UPQ6_9HYPH</name>
<dbReference type="Pfam" id="PF01261">
    <property type="entry name" value="AP_endonuc_2"/>
    <property type="match status" value="1"/>
</dbReference>
<dbReference type="Proteomes" id="UP001151234">
    <property type="component" value="Unassembled WGS sequence"/>
</dbReference>
<evidence type="ECO:0000256" key="2">
    <source>
        <dbReference type="PIRNR" id="PIRNR006241"/>
    </source>
</evidence>
<evidence type="ECO:0000256" key="3">
    <source>
        <dbReference type="PIRSR" id="PIRSR006241-50"/>
    </source>
</evidence>
<dbReference type="RefSeq" id="WP_267992518.1">
    <property type="nucleotide sequence ID" value="NZ_JAPJZI010000001.1"/>
</dbReference>
<protein>
    <submittedName>
        <fullName evidence="5">TIM barrel protein</fullName>
    </submittedName>
</protein>
<feature type="active site" description="Proton donor/acceptor" evidence="3">
    <location>
        <position position="237"/>
    </location>
</feature>
<accession>A0A9X3UPQ6</accession>
<evidence type="ECO:0000313" key="6">
    <source>
        <dbReference type="Proteomes" id="UP001151234"/>
    </source>
</evidence>
<proteinExistence type="inferred from homology"/>
<dbReference type="EMBL" id="JAPJZI010000001">
    <property type="protein sequence ID" value="MDA5400741.1"/>
    <property type="molecule type" value="Genomic_DNA"/>
</dbReference>
<keyword evidence="6" id="KW-1185">Reference proteome</keyword>
<dbReference type="AlphaFoldDB" id="A0A9X3UPQ6"/>
<dbReference type="InterPro" id="IPR036237">
    <property type="entry name" value="Xyl_isomerase-like_sf"/>
</dbReference>
<comment type="similarity">
    <text evidence="2">Belongs to the hyi family.</text>
</comment>
<comment type="caution">
    <text evidence="5">The sequence shown here is derived from an EMBL/GenBank/DDBJ whole genome shotgun (WGS) entry which is preliminary data.</text>
</comment>
<evidence type="ECO:0000313" key="5">
    <source>
        <dbReference type="EMBL" id="MDA5400741.1"/>
    </source>
</evidence>
<reference evidence="5" key="1">
    <citation type="submission" date="2022-11" db="EMBL/GenBank/DDBJ databases">
        <title>Draft genome sequence of Hoeflea poritis E7-10 and Hoeflea prorocentri PM5-8, separated from scleractinian coral Porites lutea and marine dinoflagellate.</title>
        <authorList>
            <person name="Zhang G."/>
            <person name="Wei Q."/>
            <person name="Cai L."/>
        </authorList>
    </citation>
    <scope>NUCLEOTIDE SEQUENCE</scope>
    <source>
        <strain evidence="5">PM5-8</strain>
    </source>
</reference>
<evidence type="ECO:0000259" key="4">
    <source>
        <dbReference type="Pfam" id="PF01261"/>
    </source>
</evidence>
<organism evidence="5 6">
    <name type="scientific">Hoeflea prorocentri</name>
    <dbReference type="NCBI Taxonomy" id="1922333"/>
    <lineage>
        <taxon>Bacteria</taxon>
        <taxon>Pseudomonadati</taxon>
        <taxon>Pseudomonadota</taxon>
        <taxon>Alphaproteobacteria</taxon>
        <taxon>Hyphomicrobiales</taxon>
        <taxon>Rhizobiaceae</taxon>
        <taxon>Hoeflea</taxon>
    </lineage>
</organism>
<dbReference type="GO" id="GO:0008903">
    <property type="term" value="F:hydroxypyruvate isomerase activity"/>
    <property type="evidence" value="ECO:0007669"/>
    <property type="project" value="TreeGrafter"/>
</dbReference>
<dbReference type="GO" id="GO:0046487">
    <property type="term" value="P:glyoxylate metabolic process"/>
    <property type="evidence" value="ECO:0007669"/>
    <property type="project" value="TreeGrafter"/>
</dbReference>
<dbReference type="InterPro" id="IPR050417">
    <property type="entry name" value="Sugar_Epim/Isomerase"/>
</dbReference>
<dbReference type="InterPro" id="IPR026040">
    <property type="entry name" value="HyI-like"/>
</dbReference>